<name>A0A8J7WVS3_9ACTN</name>
<feature type="domain" description="HTH tetR-type" evidence="5">
    <location>
        <begin position="5"/>
        <end position="65"/>
    </location>
</feature>
<dbReference type="InterPro" id="IPR025996">
    <property type="entry name" value="MT1864/Rv1816-like_C"/>
</dbReference>
<evidence type="ECO:0000256" key="3">
    <source>
        <dbReference type="ARBA" id="ARBA00023163"/>
    </source>
</evidence>
<keyword evidence="3" id="KW-0804">Transcription</keyword>
<comment type="caution">
    <text evidence="6">The sequence shown here is derived from an EMBL/GenBank/DDBJ whole genome shotgun (WGS) entry which is preliminary data.</text>
</comment>
<dbReference type="Proteomes" id="UP000677913">
    <property type="component" value="Unassembled WGS sequence"/>
</dbReference>
<evidence type="ECO:0000256" key="2">
    <source>
        <dbReference type="ARBA" id="ARBA00023125"/>
    </source>
</evidence>
<keyword evidence="7" id="KW-1185">Reference proteome</keyword>
<keyword evidence="1" id="KW-0805">Transcription regulation</keyword>
<dbReference type="PROSITE" id="PS50977">
    <property type="entry name" value="HTH_TETR_2"/>
    <property type="match status" value="1"/>
</dbReference>
<dbReference type="Gene3D" id="1.10.357.10">
    <property type="entry name" value="Tetracycline Repressor, domain 2"/>
    <property type="match status" value="1"/>
</dbReference>
<sequence>MPRAGLSPEAVIDAALEILDEHGQERLTLKAVADRTGVASPSLYKHVHGLPELRRLLAIRILGDTAERIGLAIIGRTGQDALDAYLTEYRIFATRHPHRHALIERATYDDPAFAAASARLTDVADAVARGFGLDGEELLHAVRTMRAAVTGFVSLERGRGYRTPTDIDASFAYLRRALAAGLRPDPVAGPRLAATPQPG</sequence>
<dbReference type="AlphaFoldDB" id="A0A8J7WVS3"/>
<dbReference type="Pfam" id="PF00440">
    <property type="entry name" value="TetR_N"/>
    <property type="match status" value="1"/>
</dbReference>
<feature type="DNA-binding region" description="H-T-H motif" evidence="4">
    <location>
        <begin position="28"/>
        <end position="47"/>
    </location>
</feature>
<dbReference type="InterPro" id="IPR009057">
    <property type="entry name" value="Homeodomain-like_sf"/>
</dbReference>
<evidence type="ECO:0000256" key="4">
    <source>
        <dbReference type="PROSITE-ProRule" id="PRU00335"/>
    </source>
</evidence>
<dbReference type="Pfam" id="PF13305">
    <property type="entry name" value="TetR_C_33"/>
    <property type="match status" value="1"/>
</dbReference>
<dbReference type="GO" id="GO:0003677">
    <property type="term" value="F:DNA binding"/>
    <property type="evidence" value="ECO:0007669"/>
    <property type="project" value="UniProtKB-UniRule"/>
</dbReference>
<protein>
    <submittedName>
        <fullName evidence="6">WHG domain-containing protein</fullName>
    </submittedName>
</protein>
<reference evidence="6" key="1">
    <citation type="submission" date="2021-04" db="EMBL/GenBank/DDBJ databases">
        <title>Genome based classification of Actinospica acidithermotolerans sp. nov., an actinobacterium isolated from an Indonesian hot spring.</title>
        <authorList>
            <person name="Kusuma A.B."/>
            <person name="Putra K.E."/>
            <person name="Nafisah S."/>
            <person name="Loh J."/>
            <person name="Nouioui I."/>
            <person name="Goodfellow M."/>
        </authorList>
    </citation>
    <scope>NUCLEOTIDE SEQUENCE</scope>
    <source>
        <strain evidence="6">DSM 45618</strain>
    </source>
</reference>
<dbReference type="InterPro" id="IPR001647">
    <property type="entry name" value="HTH_TetR"/>
</dbReference>
<evidence type="ECO:0000259" key="5">
    <source>
        <dbReference type="PROSITE" id="PS50977"/>
    </source>
</evidence>
<dbReference type="Gene3D" id="1.10.10.60">
    <property type="entry name" value="Homeodomain-like"/>
    <property type="match status" value="1"/>
</dbReference>
<dbReference type="EMBL" id="JAGSXH010000189">
    <property type="protein sequence ID" value="MBS2966750.1"/>
    <property type="molecule type" value="Genomic_DNA"/>
</dbReference>
<evidence type="ECO:0000256" key="1">
    <source>
        <dbReference type="ARBA" id="ARBA00023015"/>
    </source>
</evidence>
<gene>
    <name evidence="6" type="ORF">KGA66_27185</name>
</gene>
<dbReference type="InterPro" id="IPR036271">
    <property type="entry name" value="Tet_transcr_reg_TetR-rel_C_sf"/>
</dbReference>
<dbReference type="RefSeq" id="WP_211472129.1">
    <property type="nucleotide sequence ID" value="NZ_JAGSXH010000189.1"/>
</dbReference>
<evidence type="ECO:0000313" key="6">
    <source>
        <dbReference type="EMBL" id="MBS2966750.1"/>
    </source>
</evidence>
<dbReference type="SUPFAM" id="SSF48498">
    <property type="entry name" value="Tetracyclin repressor-like, C-terminal domain"/>
    <property type="match status" value="1"/>
</dbReference>
<keyword evidence="2 4" id="KW-0238">DNA-binding</keyword>
<evidence type="ECO:0000313" key="7">
    <source>
        <dbReference type="Proteomes" id="UP000677913"/>
    </source>
</evidence>
<organism evidence="6 7">
    <name type="scientific">Actinocrinis puniceicyclus</name>
    <dbReference type="NCBI Taxonomy" id="977794"/>
    <lineage>
        <taxon>Bacteria</taxon>
        <taxon>Bacillati</taxon>
        <taxon>Actinomycetota</taxon>
        <taxon>Actinomycetes</taxon>
        <taxon>Catenulisporales</taxon>
        <taxon>Actinospicaceae</taxon>
        <taxon>Actinocrinis</taxon>
    </lineage>
</organism>
<proteinExistence type="predicted"/>
<dbReference type="SUPFAM" id="SSF46689">
    <property type="entry name" value="Homeodomain-like"/>
    <property type="match status" value="1"/>
</dbReference>
<accession>A0A8J7WVS3</accession>